<keyword evidence="2" id="KW-0645">Protease</keyword>
<feature type="region of interest" description="Disordered" evidence="4">
    <location>
        <begin position="172"/>
        <end position="254"/>
    </location>
</feature>
<dbReference type="Pfam" id="PF05903">
    <property type="entry name" value="Peptidase_C97"/>
    <property type="match status" value="1"/>
</dbReference>
<reference evidence="6" key="2">
    <citation type="journal article" date="2021" name="World Allergy Organ. J.">
        <title>Chromosome-level assembly of Dermatophagoides farinae genome and transcriptome reveals two novel allergens Der f 37 and Der f 39.</title>
        <authorList>
            <person name="Chen J."/>
            <person name="Cai Z."/>
            <person name="Fan D."/>
            <person name="Hu J."/>
            <person name="Hou Y."/>
            <person name="He Y."/>
            <person name="Zhang Z."/>
            <person name="Zhao Z."/>
            <person name="Gao P."/>
            <person name="Hu W."/>
            <person name="Sun J."/>
            <person name="Li J."/>
            <person name="Ji K."/>
        </authorList>
    </citation>
    <scope>NUCLEOTIDE SEQUENCE</scope>
    <source>
        <strain evidence="6">JKM2019</strain>
    </source>
</reference>
<name>A0A9D4SDB7_DERFA</name>
<dbReference type="AlphaFoldDB" id="A0A9D4SDB7"/>
<dbReference type="SMART" id="SM01179">
    <property type="entry name" value="DUF862"/>
    <property type="match status" value="1"/>
</dbReference>
<dbReference type="PANTHER" id="PTHR12378">
    <property type="entry name" value="DESUMOYLATING ISOPEPTIDASE"/>
    <property type="match status" value="1"/>
</dbReference>
<dbReference type="PROSITE" id="PS51858">
    <property type="entry name" value="PPPDE"/>
    <property type="match status" value="1"/>
</dbReference>
<dbReference type="Proteomes" id="UP000828236">
    <property type="component" value="Unassembled WGS sequence"/>
</dbReference>
<evidence type="ECO:0000256" key="3">
    <source>
        <dbReference type="ARBA" id="ARBA00022801"/>
    </source>
</evidence>
<dbReference type="Gene3D" id="3.90.1720.30">
    <property type="entry name" value="PPPDE domains"/>
    <property type="match status" value="1"/>
</dbReference>
<dbReference type="EMBL" id="SDOV01000008">
    <property type="protein sequence ID" value="KAH7637611.1"/>
    <property type="molecule type" value="Genomic_DNA"/>
</dbReference>
<dbReference type="GO" id="GO:0006508">
    <property type="term" value="P:proteolysis"/>
    <property type="evidence" value="ECO:0007669"/>
    <property type="project" value="UniProtKB-KW"/>
</dbReference>
<dbReference type="GO" id="GO:0008233">
    <property type="term" value="F:peptidase activity"/>
    <property type="evidence" value="ECO:0007669"/>
    <property type="project" value="UniProtKB-KW"/>
</dbReference>
<evidence type="ECO:0000259" key="5">
    <source>
        <dbReference type="PROSITE" id="PS51858"/>
    </source>
</evidence>
<evidence type="ECO:0000256" key="2">
    <source>
        <dbReference type="ARBA" id="ARBA00022670"/>
    </source>
</evidence>
<protein>
    <submittedName>
        <fullName evidence="6">Peptidase c97-like protein</fullName>
    </submittedName>
</protein>
<feature type="compositionally biased region" description="Polar residues" evidence="4">
    <location>
        <begin position="207"/>
        <end position="218"/>
    </location>
</feature>
<feature type="compositionally biased region" description="Low complexity" evidence="4">
    <location>
        <begin position="177"/>
        <end position="200"/>
    </location>
</feature>
<proteinExistence type="inferred from homology"/>
<dbReference type="GO" id="GO:0070646">
    <property type="term" value="P:protein modification by small protein removal"/>
    <property type="evidence" value="ECO:0007669"/>
    <property type="project" value="TreeGrafter"/>
</dbReference>
<keyword evidence="3" id="KW-0378">Hydrolase</keyword>
<accession>A0A9D4SDB7</accession>
<dbReference type="InterPro" id="IPR042266">
    <property type="entry name" value="PPPDE_sf"/>
</dbReference>
<dbReference type="OrthoDB" id="21221at2759"/>
<evidence type="ECO:0000256" key="1">
    <source>
        <dbReference type="ARBA" id="ARBA00008140"/>
    </source>
</evidence>
<reference evidence="6" key="1">
    <citation type="submission" date="2020-06" db="EMBL/GenBank/DDBJ databases">
        <authorList>
            <person name="Ji K."/>
            <person name="Li J."/>
        </authorList>
    </citation>
    <scope>NUCLEOTIDE SEQUENCE</scope>
    <source>
        <strain evidence="6">JKM2019</strain>
        <tissue evidence="6">Whole body</tissue>
    </source>
</reference>
<evidence type="ECO:0000313" key="6">
    <source>
        <dbReference type="EMBL" id="KAH7637611.1"/>
    </source>
</evidence>
<dbReference type="PANTHER" id="PTHR12378:SF7">
    <property type="entry name" value="DESUMOYLATING ISOPEPTIDASE 1"/>
    <property type="match status" value="1"/>
</dbReference>
<sequence length="538" mass="60688">MSHHHHHHHQERYEVSLYIYDLSKGMARSLSTLFLGREIPAIWHTAIVVYDREYFFGGRGIESCIAGSSQLGEPDQILALGHTEVSYNLFLEYLFSMGESTFSPSSYQIFENNCNNFSNEIALFLTGNGIPDEILNLPNDFLSTPLGQTLQQYLNTLTIRPKGSGVRFYNPDVCEDNNNNNNHPKQISTDSSISTTISKSVSDHNNEIPTSTSSQNKLKMSDDQLVENFPNNNGENINNDDDDDGDDKAIGDKFTTSTSRRSYKYEDPPIVFKDIDGLAAIRKVEEMVFTMLNPQQQQCLKEIDEYLQSESGAWAIGDEHLDLIAYLLNGGDGKFAPNVTLLTLEVLQAASLKEDVVLILHQDRKDHRIMSYINRIENLTLAEQEEIVKLLCNLCGQPSTIDWLMYISEWCEENGHPNSNSRVTIRAAVHTLLNDQLTTLQRNGVYLIYNLSLKEVFEDVSIELATAVLQYMHSDLPDDQALLSLTAITRFIEISPTDVPALIKMLGPDLNKYKGKNEKMDKLLAMIDEKVAKLPSFS</sequence>
<gene>
    <name evidence="6" type="ORF">HUG17_8715</name>
</gene>
<evidence type="ECO:0000256" key="4">
    <source>
        <dbReference type="SAM" id="MobiDB-lite"/>
    </source>
</evidence>
<comment type="similarity">
    <text evidence="1">Belongs to the DeSI family.</text>
</comment>
<dbReference type="InterPro" id="IPR008580">
    <property type="entry name" value="PPPDE_dom"/>
</dbReference>
<feature type="domain" description="PPPDE" evidence="5">
    <location>
        <begin position="13"/>
        <end position="155"/>
    </location>
</feature>
<organism evidence="6">
    <name type="scientific">Dermatophagoides farinae</name>
    <name type="common">American house dust mite</name>
    <dbReference type="NCBI Taxonomy" id="6954"/>
    <lineage>
        <taxon>Eukaryota</taxon>
        <taxon>Metazoa</taxon>
        <taxon>Ecdysozoa</taxon>
        <taxon>Arthropoda</taxon>
        <taxon>Chelicerata</taxon>
        <taxon>Arachnida</taxon>
        <taxon>Acari</taxon>
        <taxon>Acariformes</taxon>
        <taxon>Sarcoptiformes</taxon>
        <taxon>Astigmata</taxon>
        <taxon>Psoroptidia</taxon>
        <taxon>Analgoidea</taxon>
        <taxon>Pyroglyphidae</taxon>
        <taxon>Dermatophagoidinae</taxon>
        <taxon>Dermatophagoides</taxon>
    </lineage>
</organism>
<comment type="caution">
    <text evidence="6">The sequence shown here is derived from an EMBL/GenBank/DDBJ whole genome shotgun (WGS) entry which is preliminary data.</text>
</comment>